<organism evidence="4 5">
    <name type="scientific">Shewanella benthica KT99</name>
    <dbReference type="NCBI Taxonomy" id="314608"/>
    <lineage>
        <taxon>Bacteria</taxon>
        <taxon>Pseudomonadati</taxon>
        <taxon>Pseudomonadota</taxon>
        <taxon>Gammaproteobacteria</taxon>
        <taxon>Alteromonadales</taxon>
        <taxon>Shewanellaceae</taxon>
        <taxon>Shewanella</taxon>
    </lineage>
</organism>
<dbReference type="InterPro" id="IPR052553">
    <property type="entry name" value="CbiG_hydrolase"/>
</dbReference>
<evidence type="ECO:0000259" key="1">
    <source>
        <dbReference type="Pfam" id="PF01890"/>
    </source>
</evidence>
<name>A9D3E3_9GAMM</name>
<evidence type="ECO:0000259" key="2">
    <source>
        <dbReference type="Pfam" id="PF11760"/>
    </source>
</evidence>
<gene>
    <name evidence="4" type="ORF">KT99_16434</name>
</gene>
<keyword evidence="4" id="KW-0489">Methyltransferase</keyword>
<proteinExistence type="predicted"/>
<accession>A9D3E3</accession>
<evidence type="ECO:0000259" key="3">
    <source>
        <dbReference type="Pfam" id="PF11761"/>
    </source>
</evidence>
<evidence type="ECO:0000313" key="5">
    <source>
        <dbReference type="Proteomes" id="UP000005839"/>
    </source>
</evidence>
<dbReference type="STRING" id="314608.KT99_16434"/>
<dbReference type="InterPro" id="IPR021745">
    <property type="entry name" value="CbiG_mid"/>
</dbReference>
<dbReference type="AlphaFoldDB" id="A9D3E3"/>
<dbReference type="Proteomes" id="UP000005839">
    <property type="component" value="Unassembled WGS sequence"/>
</dbReference>
<dbReference type="GO" id="GO:0008168">
    <property type="term" value="F:methyltransferase activity"/>
    <property type="evidence" value="ECO:0007669"/>
    <property type="project" value="UniProtKB-KW"/>
</dbReference>
<feature type="domain" description="CobE/GbiG C-terminal" evidence="1">
    <location>
        <begin position="237"/>
        <end position="358"/>
    </location>
</feature>
<dbReference type="SUPFAM" id="SSF159664">
    <property type="entry name" value="CobE/GbiG C-terminal domain-like"/>
    <property type="match status" value="1"/>
</dbReference>
<dbReference type="Pfam" id="PF11761">
    <property type="entry name" value="CbiG_mid"/>
    <property type="match status" value="1"/>
</dbReference>
<feature type="domain" description="Cobalamin biosynthesis central region" evidence="3">
    <location>
        <begin position="136"/>
        <end position="234"/>
    </location>
</feature>
<dbReference type="PANTHER" id="PTHR37477">
    <property type="entry name" value="COBALT-PRECORRIN-5A HYDROLASE"/>
    <property type="match status" value="1"/>
</dbReference>
<dbReference type="RefSeq" id="WP_005497829.1">
    <property type="nucleotide sequence ID" value="NZ_ABIC01000008.1"/>
</dbReference>
<dbReference type="CDD" id="cd02980">
    <property type="entry name" value="TRX_Fd_family"/>
    <property type="match status" value="1"/>
</dbReference>
<evidence type="ECO:0000313" key="4">
    <source>
        <dbReference type="EMBL" id="EDQ01672.1"/>
    </source>
</evidence>
<dbReference type="Gene3D" id="3.30.420.180">
    <property type="entry name" value="CobE/GbiG C-terminal domain"/>
    <property type="match status" value="1"/>
</dbReference>
<dbReference type="GO" id="GO:0009236">
    <property type="term" value="P:cobalamin biosynthetic process"/>
    <property type="evidence" value="ECO:0007669"/>
    <property type="project" value="InterPro"/>
</dbReference>
<feature type="domain" description="Cobalamin synthesis G N-terminal" evidence="2">
    <location>
        <begin position="50"/>
        <end position="130"/>
    </location>
</feature>
<dbReference type="InterPro" id="IPR036518">
    <property type="entry name" value="CobE/GbiG_C_sf"/>
</dbReference>
<dbReference type="GO" id="GO:0032259">
    <property type="term" value="P:methylation"/>
    <property type="evidence" value="ECO:0007669"/>
    <property type="project" value="UniProtKB-KW"/>
</dbReference>
<keyword evidence="4" id="KW-0808">Transferase</keyword>
<dbReference type="Gene3D" id="3.40.50.11220">
    <property type="match status" value="1"/>
</dbReference>
<dbReference type="SUPFAM" id="SSF159672">
    <property type="entry name" value="CbiG N-terminal domain-like"/>
    <property type="match status" value="1"/>
</dbReference>
<dbReference type="InterPro" id="IPR002750">
    <property type="entry name" value="CobE/GbiG_C"/>
</dbReference>
<dbReference type="Pfam" id="PF01890">
    <property type="entry name" value="CbiG_C"/>
    <property type="match status" value="1"/>
</dbReference>
<sequence length="508" mass="56011">MSVAVHAITKNGLVIARKLAEAMPEIQVFVSEQFVTQGTETAFSFPLSSHFDKEFDRYRHHICLFSVGIAARIIAPRLVDKRKDPAVVCVDEQGHHAVAFAGGHRGGANEMSRRVAYLLGGTAVVTTASDTTETLSVDMLGAHLGWALDPSCEEAITQVSAAVVNGNPVVICQQTGERDWWQHDKKLPQHLQLTQDLSQLQDTQAVAAVVITDTTNFLAENMANRTMPLVVWRPRSLVIGIGCDRNTPQAVIERGLACFMTEHNLAYQSIASLVSIDLKADEVGIIEAAAKLNRPFITFTAEILKGVEGVENPSAVVERCIGVTSVAEAACLHAAERTKLLVPKHKYKFSGFNMTLAVCRRDFPQPVSRHRHGELHSNSATRTCPNRPIKHYLYQLIVCEGGRCEIPGQAGLAHRIRGLLKESGFSKGVNRIKVTRSHCLGCCRKLVPMVIYQGKSQTRISENHALWLQKVDRLTDEQWQQVFHSLVEDSSVKACLRAQYISDVESAL</sequence>
<keyword evidence="5" id="KW-1185">Reference proteome</keyword>
<dbReference type="PANTHER" id="PTHR37477:SF1">
    <property type="entry name" value="COBALT-PRECORRIN-5A HYDROLASE"/>
    <property type="match status" value="1"/>
</dbReference>
<dbReference type="Pfam" id="PF11760">
    <property type="entry name" value="CbiG_N"/>
    <property type="match status" value="1"/>
</dbReference>
<comment type="caution">
    <text evidence="4">The sequence shown here is derived from an EMBL/GenBank/DDBJ whole genome shotgun (WGS) entry which is preliminary data.</text>
</comment>
<dbReference type="InterPro" id="IPR038029">
    <property type="entry name" value="GbiG_N_sf"/>
</dbReference>
<dbReference type="EMBL" id="ABIC01000008">
    <property type="protein sequence ID" value="EDQ01672.1"/>
    <property type="molecule type" value="Genomic_DNA"/>
</dbReference>
<protein>
    <submittedName>
        <fullName evidence="4">Precorrin methylase</fullName>
    </submittedName>
</protein>
<reference evidence="4 5" key="1">
    <citation type="submission" date="2007-10" db="EMBL/GenBank/DDBJ databases">
        <authorList>
            <person name="Yayanos A."/>
            <person name="Ferriera S."/>
            <person name="Johnson J."/>
            <person name="Kravitz S."/>
            <person name="Halpern A."/>
            <person name="Remington K."/>
            <person name="Beeson K."/>
            <person name="Tran B."/>
            <person name="Rogers Y.-H."/>
            <person name="Friedman R."/>
            <person name="Venter J.C."/>
        </authorList>
    </citation>
    <scope>NUCLEOTIDE SEQUENCE [LARGE SCALE GENOMIC DNA]</scope>
    <source>
        <strain evidence="4 5">KT99</strain>
    </source>
</reference>
<dbReference type="InterPro" id="IPR021744">
    <property type="entry name" value="CbiG_N"/>
</dbReference>